<dbReference type="Proteomes" id="UP000003294">
    <property type="component" value="Unassembled WGS sequence"/>
</dbReference>
<comment type="caution">
    <text evidence="1">The sequence shown here is derived from an EMBL/GenBank/DDBJ whole genome shotgun (WGS) entry which is preliminary data.</text>
</comment>
<proteinExistence type="predicted"/>
<gene>
    <name evidence="1" type="ORF">NEICINOT_04366</name>
</gene>
<protein>
    <submittedName>
        <fullName evidence="1">Uncharacterized protein</fullName>
    </submittedName>
</protein>
<name>D0W3X4_NEICI</name>
<accession>D0W3X4</accession>
<sequence>MWILLKDFLVMPSETVADGIGIFLVSNPVVTDIFMYCQIDYYGFLY</sequence>
<organism evidence="1 2">
    <name type="scientific">Neisseria cinerea ATCC 14685</name>
    <dbReference type="NCBI Taxonomy" id="546262"/>
    <lineage>
        <taxon>Bacteria</taxon>
        <taxon>Pseudomonadati</taxon>
        <taxon>Pseudomonadota</taxon>
        <taxon>Betaproteobacteria</taxon>
        <taxon>Neisseriales</taxon>
        <taxon>Neisseriaceae</taxon>
        <taxon>Neisseria</taxon>
    </lineage>
</organism>
<evidence type="ECO:0000313" key="1">
    <source>
        <dbReference type="EMBL" id="EEZ71523.1"/>
    </source>
</evidence>
<reference evidence="1 2" key="1">
    <citation type="submission" date="2009-10" db="EMBL/GenBank/DDBJ databases">
        <authorList>
            <person name="Weinstock G."/>
            <person name="Sodergren E."/>
            <person name="Clifton S."/>
            <person name="Fulton L."/>
            <person name="Fulton B."/>
            <person name="Courtney L."/>
            <person name="Fronick C."/>
            <person name="Harrison M."/>
            <person name="Strong C."/>
            <person name="Farmer C."/>
            <person name="Delahaunty K."/>
            <person name="Markovic C."/>
            <person name="Hall O."/>
            <person name="Minx P."/>
            <person name="Tomlinson C."/>
            <person name="Mitreva M."/>
            <person name="Nelson J."/>
            <person name="Hou S."/>
            <person name="Wollam A."/>
            <person name="Pepin K.H."/>
            <person name="Johnson M."/>
            <person name="Bhonagiri V."/>
            <person name="Nash W.E."/>
            <person name="Warren W."/>
            <person name="Chinwalla A."/>
            <person name="Mardis E.R."/>
            <person name="Wilson R.K."/>
        </authorList>
    </citation>
    <scope>NUCLEOTIDE SEQUENCE [LARGE SCALE GENOMIC DNA]</scope>
    <source>
        <strain evidence="1 2">ATCC 14685</strain>
    </source>
</reference>
<dbReference type="EMBL" id="ACDY02000007">
    <property type="protein sequence ID" value="EEZ71523.1"/>
    <property type="molecule type" value="Genomic_DNA"/>
</dbReference>
<evidence type="ECO:0000313" key="2">
    <source>
        <dbReference type="Proteomes" id="UP000003294"/>
    </source>
</evidence>
<dbReference type="AlphaFoldDB" id="D0W3X4"/>